<dbReference type="PANTHER" id="PTHR11352">
    <property type="entry name" value="PROLIFERATING CELL NUCLEAR ANTIGEN"/>
    <property type="match status" value="1"/>
</dbReference>
<comment type="similarity">
    <text evidence="3">Belongs to the PCNA family.</text>
</comment>
<dbReference type="Pfam" id="PF00705">
    <property type="entry name" value="PCNA_N"/>
    <property type="match status" value="1"/>
</dbReference>
<feature type="domain" description="Proliferating cell nuclear antigen PCNA N-terminal" evidence="4">
    <location>
        <begin position="21"/>
        <end position="118"/>
    </location>
</feature>
<evidence type="ECO:0000313" key="6">
    <source>
        <dbReference type="Proteomes" id="UP000291213"/>
    </source>
</evidence>
<comment type="subunit">
    <text evidence="3">Homotrimer. The subunits circularize to form a toroid; DNA passes through its center. Replication factor C (RFC) is required to load the toroid on the DNA.</text>
</comment>
<sequence>MSSEATLDSEFTDYKAMFRYEAKVFKELVDSVSKILDEGLFIITGEGLRLRGMDPARVALVDIEIPSSSFFDFYIAGDVERVELGVNMETLKGVVARAKKGDQLEVRVREDKVLFIVESVVLRRYLLPNLEVIVDVPEDISLEFDATATVIADVVKKTLRDVELVGDIVEFDAGEDYLSIRSVGPERRRVETRLTRESPALIDLEVKEPATSRYDVGYLKRMLGVAKIAESIELSFSTDKPLKMVFKSPDGSRVTYLLAPSTG</sequence>
<name>A0A401HB34_AERPX</name>
<dbReference type="CDD" id="cd00577">
    <property type="entry name" value="PCNA"/>
    <property type="match status" value="1"/>
</dbReference>
<keyword evidence="2 3" id="KW-0238">DNA-binding</keyword>
<dbReference type="PANTHER" id="PTHR11352:SF0">
    <property type="entry name" value="PROLIFERATING CELL NUCLEAR ANTIGEN"/>
    <property type="match status" value="1"/>
</dbReference>
<dbReference type="PROSITE" id="PS01251">
    <property type="entry name" value="PCNA_1"/>
    <property type="match status" value="1"/>
</dbReference>
<dbReference type="GO" id="GO:0030337">
    <property type="term" value="F:DNA polymerase processivity factor activity"/>
    <property type="evidence" value="ECO:0007669"/>
    <property type="project" value="UniProtKB-UniRule"/>
</dbReference>
<evidence type="ECO:0000259" key="4">
    <source>
        <dbReference type="Pfam" id="PF00705"/>
    </source>
</evidence>
<dbReference type="GO" id="GO:0006275">
    <property type="term" value="P:regulation of DNA replication"/>
    <property type="evidence" value="ECO:0007669"/>
    <property type="project" value="UniProtKB-UniRule"/>
</dbReference>
<dbReference type="InterPro" id="IPR046938">
    <property type="entry name" value="DNA_clamp_sf"/>
</dbReference>
<keyword evidence="1 3" id="KW-0235">DNA replication</keyword>
<dbReference type="InterPro" id="IPR022659">
    <property type="entry name" value="Pr_cel_nuc_antig_CS"/>
</dbReference>
<evidence type="ECO:0000256" key="2">
    <source>
        <dbReference type="ARBA" id="ARBA00023125"/>
    </source>
</evidence>
<proteinExistence type="inferred from homology"/>
<dbReference type="Proteomes" id="UP000291213">
    <property type="component" value="Unassembled WGS sequence"/>
</dbReference>
<dbReference type="SUPFAM" id="SSF55979">
    <property type="entry name" value="DNA clamp"/>
    <property type="match status" value="2"/>
</dbReference>
<comment type="caution">
    <text evidence="5">The sequence shown here is derived from an EMBL/GenBank/DDBJ whole genome shotgun (WGS) entry which is preliminary data.</text>
</comment>
<evidence type="ECO:0000313" key="5">
    <source>
        <dbReference type="EMBL" id="GBF09582.1"/>
    </source>
</evidence>
<dbReference type="AlphaFoldDB" id="A0A401HB34"/>
<protein>
    <recommendedName>
        <fullName evidence="3">DNA polymerase sliding clamp</fullName>
    </recommendedName>
    <alternativeName>
        <fullName evidence="3">Proliferating cell nuclear antigen homolog</fullName>
        <shortName evidence="3">PCNA</shortName>
    </alternativeName>
</protein>
<dbReference type="HAMAP" id="MF_00317">
    <property type="entry name" value="DNApol_clamp_arch"/>
    <property type="match status" value="1"/>
</dbReference>
<dbReference type="InterPro" id="IPR022648">
    <property type="entry name" value="Pr_cel_nuc_antig_N"/>
</dbReference>
<dbReference type="Gene3D" id="3.70.10.10">
    <property type="match status" value="1"/>
</dbReference>
<accession>A0A401HB34</accession>
<dbReference type="RefSeq" id="WP_165487994.1">
    <property type="nucleotide sequence ID" value="NZ_BDMD01000078.1"/>
</dbReference>
<dbReference type="OrthoDB" id="14749at2157"/>
<evidence type="ECO:0000256" key="1">
    <source>
        <dbReference type="ARBA" id="ARBA00022705"/>
    </source>
</evidence>
<dbReference type="GO" id="GO:0006272">
    <property type="term" value="P:leading strand elongation"/>
    <property type="evidence" value="ECO:0007669"/>
    <property type="project" value="TreeGrafter"/>
</dbReference>
<dbReference type="GO" id="GO:0003677">
    <property type="term" value="F:DNA binding"/>
    <property type="evidence" value="ECO:0007669"/>
    <property type="project" value="UniProtKB-UniRule"/>
</dbReference>
<gene>
    <name evidence="3" type="primary">pcn</name>
    <name evidence="5" type="ORF">apy_13070</name>
</gene>
<comment type="function">
    <text evidence="3">Sliding clamp subunit that acts as a moving platform for DNA processing. Responsible for tethering the catalytic subunit of DNA polymerase and other proteins to DNA during high-speed replication.</text>
</comment>
<dbReference type="EMBL" id="BDMD01000078">
    <property type="protein sequence ID" value="GBF09582.1"/>
    <property type="molecule type" value="Genomic_DNA"/>
</dbReference>
<reference evidence="5 6" key="1">
    <citation type="submission" date="2017-02" db="EMBL/GenBank/DDBJ databases">
        <title>isolation and characterization of a novel temperate virus Aeropyrum globular virus 1 infecting hyperthermophilic archaeon Aeropyrum.</title>
        <authorList>
            <person name="Yumiya M."/>
            <person name="Yoshida T."/>
            <person name="Sako Y."/>
        </authorList>
    </citation>
    <scope>NUCLEOTIDE SEQUENCE [LARGE SCALE GENOMIC DNA]</scope>
    <source>
        <strain evidence="5 6">YK1-12-2013</strain>
    </source>
</reference>
<evidence type="ECO:0000256" key="3">
    <source>
        <dbReference type="HAMAP-Rule" id="MF_00317"/>
    </source>
</evidence>
<organism evidence="5 6">
    <name type="scientific">Aeropyrum pernix</name>
    <dbReference type="NCBI Taxonomy" id="56636"/>
    <lineage>
        <taxon>Archaea</taxon>
        <taxon>Thermoproteota</taxon>
        <taxon>Thermoprotei</taxon>
        <taxon>Desulfurococcales</taxon>
        <taxon>Desulfurococcaceae</taxon>
        <taxon>Aeropyrum</taxon>
    </lineage>
</organism>
<dbReference type="InterPro" id="IPR000730">
    <property type="entry name" value="Pr_cel_nuc_antig"/>
</dbReference>